<dbReference type="Proteomes" id="UP001495147">
    <property type="component" value="Unassembled WGS sequence"/>
</dbReference>
<evidence type="ECO:0000256" key="1">
    <source>
        <dbReference type="SAM" id="MobiDB-lite"/>
    </source>
</evidence>
<proteinExistence type="predicted"/>
<sequence>MPDVESRRVLLRAWLALPMLGAPIPTRAAPALRFEVELRWVVVRLAPALQAGVRDGATVIGTQGTVSPRSGEAKVLSTGAQAVRVEALASLVVQDGLLGQVQLRAPAPTEQPLSLDFALALDAQGRPAQLWVAPRAAGSPERPLRLAVRPRSAGAGQPITLSLEAAAPDGTAVQTQLALPEGHWQRVATLQDGAADPAPAGTLASRDAAPRESRELQVRVRRVLR</sequence>
<accession>A0ABV0FZ22</accession>
<gene>
    <name evidence="2" type="ORF">ABDJ85_00845</name>
</gene>
<feature type="compositionally biased region" description="Basic and acidic residues" evidence="1">
    <location>
        <begin position="208"/>
        <end position="217"/>
    </location>
</feature>
<reference evidence="2 3" key="1">
    <citation type="submission" date="2024-05" db="EMBL/GenBank/DDBJ databases">
        <title>Roseateles sp. DJS-2-20 16S ribosomal RNA gene Genome sequencing and assembly.</title>
        <authorList>
            <person name="Woo H."/>
        </authorList>
    </citation>
    <scope>NUCLEOTIDE SEQUENCE [LARGE SCALE GENOMIC DNA]</scope>
    <source>
        <strain evidence="2 3">DJS-2-20</strain>
    </source>
</reference>
<evidence type="ECO:0000313" key="2">
    <source>
        <dbReference type="EMBL" id="MEO3689996.1"/>
    </source>
</evidence>
<protein>
    <submittedName>
        <fullName evidence="2">Uncharacterized protein</fullName>
    </submittedName>
</protein>
<organism evidence="2 3">
    <name type="scientific">Roseateles paludis</name>
    <dbReference type="NCBI Taxonomy" id="3145238"/>
    <lineage>
        <taxon>Bacteria</taxon>
        <taxon>Pseudomonadati</taxon>
        <taxon>Pseudomonadota</taxon>
        <taxon>Betaproteobacteria</taxon>
        <taxon>Burkholderiales</taxon>
        <taxon>Sphaerotilaceae</taxon>
        <taxon>Roseateles</taxon>
    </lineage>
</organism>
<dbReference type="RefSeq" id="WP_347702834.1">
    <property type="nucleotide sequence ID" value="NZ_JBDPZD010000001.1"/>
</dbReference>
<feature type="region of interest" description="Disordered" evidence="1">
    <location>
        <begin position="192"/>
        <end position="217"/>
    </location>
</feature>
<comment type="caution">
    <text evidence="2">The sequence shown here is derived from an EMBL/GenBank/DDBJ whole genome shotgun (WGS) entry which is preliminary data.</text>
</comment>
<name>A0ABV0FZ22_9BURK</name>
<evidence type="ECO:0000313" key="3">
    <source>
        <dbReference type="Proteomes" id="UP001495147"/>
    </source>
</evidence>
<dbReference type="EMBL" id="JBDPZD010000001">
    <property type="protein sequence ID" value="MEO3689996.1"/>
    <property type="molecule type" value="Genomic_DNA"/>
</dbReference>
<keyword evidence="3" id="KW-1185">Reference proteome</keyword>